<organism evidence="2 3">
    <name type="scientific">Streptococcus parasuis</name>
    <dbReference type="NCBI Taxonomy" id="1501662"/>
    <lineage>
        <taxon>Bacteria</taxon>
        <taxon>Bacillati</taxon>
        <taxon>Bacillota</taxon>
        <taxon>Bacilli</taxon>
        <taxon>Lactobacillales</taxon>
        <taxon>Streptococcaceae</taxon>
        <taxon>Streptococcus</taxon>
    </lineage>
</organism>
<feature type="transmembrane region" description="Helical" evidence="1">
    <location>
        <begin position="80"/>
        <end position="101"/>
    </location>
</feature>
<dbReference type="OrthoDB" id="2221854at2"/>
<evidence type="ECO:0000313" key="2">
    <source>
        <dbReference type="EMBL" id="TAA15572.1"/>
    </source>
</evidence>
<feature type="transmembrane region" description="Helical" evidence="1">
    <location>
        <begin position="122"/>
        <end position="141"/>
    </location>
</feature>
<dbReference type="RefSeq" id="WP_130554237.1">
    <property type="nucleotide sequence ID" value="NZ_SHGT01000001.1"/>
</dbReference>
<dbReference type="InterPro" id="IPR027417">
    <property type="entry name" value="P-loop_NTPase"/>
</dbReference>
<evidence type="ECO:0000313" key="3">
    <source>
        <dbReference type="Proteomes" id="UP000291525"/>
    </source>
</evidence>
<dbReference type="EMBL" id="SHGT01000001">
    <property type="protein sequence ID" value="TAA15572.1"/>
    <property type="molecule type" value="Genomic_DNA"/>
</dbReference>
<dbReference type="SUPFAM" id="SSF52540">
    <property type="entry name" value="P-loop containing nucleoside triphosphate hydrolases"/>
    <property type="match status" value="1"/>
</dbReference>
<proteinExistence type="predicted"/>
<name>A0A4Q8L3U9_9STRE</name>
<keyword evidence="1" id="KW-0472">Membrane</keyword>
<comment type="caution">
    <text evidence="2">The sequence shown here is derived from an EMBL/GenBank/DDBJ whole genome shotgun (WGS) entry which is preliminary data.</text>
</comment>
<reference evidence="2 3" key="1">
    <citation type="submission" date="2019-02" db="EMBL/GenBank/DDBJ databases">
        <title>First genome of the species Streptococcus parasuis.</title>
        <authorList>
            <person name="Stevens M.J.A."/>
            <person name="Stephan R."/>
        </authorList>
    </citation>
    <scope>NUCLEOTIDE SEQUENCE [LARGE SCALE GENOMIC DNA]</scope>
    <source>
        <strain evidence="2 3">4253</strain>
    </source>
</reference>
<keyword evidence="1" id="KW-0812">Transmembrane</keyword>
<dbReference type="AlphaFoldDB" id="A0A4Q8L3U9"/>
<accession>A0A4Q8L3U9</accession>
<dbReference type="Proteomes" id="UP000291525">
    <property type="component" value="Unassembled WGS sequence"/>
</dbReference>
<evidence type="ECO:0000256" key="1">
    <source>
        <dbReference type="SAM" id="Phobius"/>
    </source>
</evidence>
<keyword evidence="1" id="KW-1133">Transmembrane helix</keyword>
<gene>
    <name evidence="2" type="ORF">EXW74_00580</name>
</gene>
<sequence length="180" mass="21335">MFVFAFPGMGKTTLAKKYSRVVDLEMSDIKYDNSSVQHLSKEERKSTKRPLKDKRYKTIYVDKAFSLHEDGKVVLVALNFLARMLVAMIVRGGVLFHIFIPHPFLKEEYRQRYISRGNNQRFIFEVMFIWYIALIPLYMLAKLFPYWITVTHAGETLEDYCKRENFIEFSRKPKITQTIS</sequence>
<protein>
    <submittedName>
        <fullName evidence="2">Uncharacterized protein</fullName>
    </submittedName>
</protein>